<protein>
    <submittedName>
        <fullName evidence="1">Uncharacterized protein</fullName>
    </submittedName>
</protein>
<reference evidence="1" key="1">
    <citation type="journal article" date="2015" name="Nature">
        <title>Complex archaea that bridge the gap between prokaryotes and eukaryotes.</title>
        <authorList>
            <person name="Spang A."/>
            <person name="Saw J.H."/>
            <person name="Jorgensen S.L."/>
            <person name="Zaremba-Niedzwiedzka K."/>
            <person name="Martijn J."/>
            <person name="Lind A.E."/>
            <person name="van Eijk R."/>
            <person name="Schleper C."/>
            <person name="Guy L."/>
            <person name="Ettema T.J."/>
        </authorList>
    </citation>
    <scope>NUCLEOTIDE SEQUENCE</scope>
</reference>
<dbReference type="EMBL" id="LAZR01046329">
    <property type="protein sequence ID" value="KKK96786.1"/>
    <property type="molecule type" value="Genomic_DNA"/>
</dbReference>
<proteinExistence type="predicted"/>
<sequence length="129" mass="14962">MLVVKEGHIYSLAHVDGVKRTELVFVCREEHLEVHEGVQTQEVLRALIDRTMHCDNCRRWSRNDEIIHHLRKALLLHEVRALERKFDKGLIAPENIAVDSDGHYRLEKLSFTKDGTDYNVKPKKIGEGP</sequence>
<comment type="caution">
    <text evidence="1">The sequence shown here is derived from an EMBL/GenBank/DDBJ whole genome shotgun (WGS) entry which is preliminary data.</text>
</comment>
<organism evidence="1">
    <name type="scientific">marine sediment metagenome</name>
    <dbReference type="NCBI Taxonomy" id="412755"/>
    <lineage>
        <taxon>unclassified sequences</taxon>
        <taxon>metagenomes</taxon>
        <taxon>ecological metagenomes</taxon>
    </lineage>
</organism>
<evidence type="ECO:0000313" key="1">
    <source>
        <dbReference type="EMBL" id="KKK96786.1"/>
    </source>
</evidence>
<name>A0A0F9CJB8_9ZZZZ</name>
<gene>
    <name evidence="1" type="ORF">LCGC14_2659260</name>
</gene>
<accession>A0A0F9CJB8</accession>
<dbReference type="AlphaFoldDB" id="A0A0F9CJB8"/>